<protein>
    <recommendedName>
        <fullName evidence="6">Glucose-6-phosphate 1-dehydrogenase</fullName>
        <shortName evidence="6">G6PD</shortName>
        <ecNumber evidence="6">1.1.1.49</ecNumber>
    </recommendedName>
</protein>
<feature type="binding site" evidence="6">
    <location>
        <position position="184"/>
    </location>
    <ligand>
        <name>substrate</name>
    </ligand>
</feature>
<dbReference type="InterPro" id="IPR001282">
    <property type="entry name" value="G6P_DH"/>
</dbReference>
<dbReference type="GO" id="GO:0050661">
    <property type="term" value="F:NADP binding"/>
    <property type="evidence" value="ECO:0007669"/>
    <property type="project" value="UniProtKB-UniRule"/>
</dbReference>
<feature type="domain" description="Glucose-6-phosphate dehydrogenase NAD-binding" evidence="7">
    <location>
        <begin position="15"/>
        <end position="193"/>
    </location>
</feature>
<evidence type="ECO:0000259" key="7">
    <source>
        <dbReference type="Pfam" id="PF00479"/>
    </source>
</evidence>
<comment type="similarity">
    <text evidence="6">Belongs to the glucose-6-phosphate dehydrogenase family.</text>
</comment>
<feature type="domain" description="Glucose-6-phosphate dehydrogenase C-terminal" evidence="8">
    <location>
        <begin position="195"/>
        <end position="493"/>
    </location>
</feature>
<dbReference type="InterPro" id="IPR036291">
    <property type="entry name" value="NAD(P)-bd_dom_sf"/>
</dbReference>
<name>A0A1I5CI74_9ACTN</name>
<dbReference type="UniPathway" id="UPA00115">
    <property type="reaction ID" value="UER00408"/>
</dbReference>
<dbReference type="GO" id="GO:0009051">
    <property type="term" value="P:pentose-phosphate shunt, oxidative branch"/>
    <property type="evidence" value="ECO:0007669"/>
    <property type="project" value="TreeGrafter"/>
</dbReference>
<dbReference type="Gene3D" id="3.30.360.10">
    <property type="entry name" value="Dihydrodipicolinate Reductase, domain 2"/>
    <property type="match status" value="1"/>
</dbReference>
<dbReference type="SUPFAM" id="SSF55347">
    <property type="entry name" value="Glyceraldehyde-3-phosphate dehydrogenase-like, C-terminal domain"/>
    <property type="match status" value="1"/>
</dbReference>
<dbReference type="GO" id="GO:0006006">
    <property type="term" value="P:glucose metabolic process"/>
    <property type="evidence" value="ECO:0007669"/>
    <property type="project" value="UniProtKB-KW"/>
</dbReference>
<evidence type="ECO:0000256" key="1">
    <source>
        <dbReference type="ARBA" id="ARBA00004937"/>
    </source>
</evidence>
<comment type="caution">
    <text evidence="6">Lacks conserved residue(s) required for the propagation of feature annotation.</text>
</comment>
<comment type="pathway">
    <text evidence="1 6">Carbohydrate degradation; pentose phosphate pathway; D-ribulose 5-phosphate from D-glucose 6-phosphate (oxidative stage): step 1/3.</text>
</comment>
<dbReference type="Gene3D" id="3.40.50.720">
    <property type="entry name" value="NAD(P)-binding Rossmann-like Domain"/>
    <property type="match status" value="1"/>
</dbReference>
<evidence type="ECO:0000259" key="8">
    <source>
        <dbReference type="Pfam" id="PF02781"/>
    </source>
</evidence>
<keyword evidence="3 6" id="KW-0521">NADP</keyword>
<dbReference type="PIRSF" id="PIRSF000110">
    <property type="entry name" value="G6PD"/>
    <property type="match status" value="1"/>
</dbReference>
<feature type="binding site" evidence="6">
    <location>
        <position position="222"/>
    </location>
    <ligand>
        <name>substrate</name>
    </ligand>
</feature>
<dbReference type="EMBL" id="FOWE01000001">
    <property type="protein sequence ID" value="SFN86594.1"/>
    <property type="molecule type" value="Genomic_DNA"/>
</dbReference>
<organism evidence="9 10">
    <name type="scientific">Geodermatophilus obscurus</name>
    <dbReference type="NCBI Taxonomy" id="1861"/>
    <lineage>
        <taxon>Bacteria</taxon>
        <taxon>Bacillati</taxon>
        <taxon>Actinomycetota</taxon>
        <taxon>Actinomycetes</taxon>
        <taxon>Geodermatophilales</taxon>
        <taxon>Geodermatophilaceae</taxon>
        <taxon>Geodermatophilus</taxon>
    </lineage>
</organism>
<dbReference type="InterPro" id="IPR022674">
    <property type="entry name" value="G6P_DH_NAD-bd"/>
</dbReference>
<dbReference type="NCBIfam" id="NF009492">
    <property type="entry name" value="PRK12853.1-3"/>
    <property type="match status" value="1"/>
</dbReference>
<feature type="binding site" evidence="6">
    <location>
        <position position="188"/>
    </location>
    <ligand>
        <name>substrate</name>
    </ligand>
</feature>
<evidence type="ECO:0000256" key="6">
    <source>
        <dbReference type="HAMAP-Rule" id="MF_00966"/>
    </source>
</evidence>
<dbReference type="SUPFAM" id="SSF51735">
    <property type="entry name" value="NAD(P)-binding Rossmann-fold domains"/>
    <property type="match status" value="1"/>
</dbReference>
<dbReference type="InterPro" id="IPR022675">
    <property type="entry name" value="G6P_DH_C"/>
</dbReference>
<dbReference type="OrthoDB" id="9802739at2"/>
<feature type="binding site" evidence="6">
    <location>
        <position position="52"/>
    </location>
    <ligand>
        <name>NADP(+)</name>
        <dbReference type="ChEBI" id="CHEBI:58349"/>
    </ligand>
</feature>
<evidence type="ECO:0000256" key="5">
    <source>
        <dbReference type="ARBA" id="ARBA00023277"/>
    </source>
</evidence>
<evidence type="ECO:0000256" key="3">
    <source>
        <dbReference type="ARBA" id="ARBA00022857"/>
    </source>
</evidence>
<gene>
    <name evidence="6" type="primary">zwf</name>
    <name evidence="9" type="ORF">SAMN05660359_00329</name>
</gene>
<reference evidence="10" key="1">
    <citation type="submission" date="2016-10" db="EMBL/GenBank/DDBJ databases">
        <authorList>
            <person name="Varghese N."/>
            <person name="Submissions S."/>
        </authorList>
    </citation>
    <scope>NUCLEOTIDE SEQUENCE [LARGE SCALE GENOMIC DNA]</scope>
    <source>
        <strain evidence="10">DSM 43161</strain>
    </source>
</reference>
<dbReference type="EC" id="1.1.1.49" evidence="6"/>
<dbReference type="PANTHER" id="PTHR23429">
    <property type="entry name" value="GLUCOSE-6-PHOSPHATE 1-DEHYDROGENASE G6PD"/>
    <property type="match status" value="1"/>
</dbReference>
<evidence type="ECO:0000256" key="4">
    <source>
        <dbReference type="ARBA" id="ARBA00023002"/>
    </source>
</evidence>
<dbReference type="PANTHER" id="PTHR23429:SF0">
    <property type="entry name" value="GLUCOSE-6-PHOSPHATE 1-DEHYDROGENASE"/>
    <property type="match status" value="1"/>
</dbReference>
<sequence length="496" mass="54984">MTTDQPRRSPPCVLVIFGASGDLTARKLLPALERLAAYGALPAEVALVGVARTPMTDEEFGSHCRETVAATDDPRWTELTATARYVAGDYDDPATYARLAEVLEDCDRRQGTAGGRVYYLATPPRLFGPIAVSLGKAGLGAPTGQGFVRAVIEKPFGWDETSARELYADLSTAFTEEQIFRIDHYLAKETVQNLLALRFANSVFEPIWNRTWVEDVQITVAETLGVGSRGGFYETTGAMRDIVQNHVLQVLSLFLMEPPTSFHAEAIRDEKVKLLRAIRPLDEEAQIATNAVRGQYTRGGTREELMPGYREEPGVDPLSSTETFVALKLDIDNWRWTGVPVFVRTGKRLPARVTEVAMQFRRPPQLPLFPGTEAGLEPDALIVRVAPDEGVSLRFGAKVPGHAFRVQKASMDFSYESFDQESIDAYERVILDALIGDPTLFIRADEVGRSWRIVDPVLRYWAGDPQPIPLYQAATWGPPEATALMTRTGRSWRHGT</sequence>
<feature type="binding site" evidence="6">
    <location>
        <position position="241"/>
    </location>
    <ligand>
        <name>substrate</name>
    </ligand>
</feature>
<feature type="active site" description="Proton acceptor" evidence="6">
    <location>
        <position position="246"/>
    </location>
</feature>
<comment type="catalytic activity">
    <reaction evidence="6">
        <text>D-glucose 6-phosphate + NADP(+) = 6-phospho-D-glucono-1,5-lactone + NADPH + H(+)</text>
        <dbReference type="Rhea" id="RHEA:15841"/>
        <dbReference type="ChEBI" id="CHEBI:15378"/>
        <dbReference type="ChEBI" id="CHEBI:57783"/>
        <dbReference type="ChEBI" id="CHEBI:57955"/>
        <dbReference type="ChEBI" id="CHEBI:58349"/>
        <dbReference type="ChEBI" id="CHEBI:61548"/>
        <dbReference type="EC" id="1.1.1.49"/>
    </reaction>
</comment>
<comment type="function">
    <text evidence="6">Catalyzes the oxidation of glucose 6-phosphate to 6-phosphogluconolactone.</text>
</comment>
<evidence type="ECO:0000313" key="9">
    <source>
        <dbReference type="EMBL" id="SFN86594.1"/>
    </source>
</evidence>
<dbReference type="GO" id="GO:0005829">
    <property type="term" value="C:cytosol"/>
    <property type="evidence" value="ECO:0007669"/>
    <property type="project" value="TreeGrafter"/>
</dbReference>
<proteinExistence type="inferred from homology"/>
<keyword evidence="2 6" id="KW-0313">Glucose metabolism</keyword>
<keyword evidence="4 6" id="KW-0560">Oxidoreductase</keyword>
<dbReference type="Pfam" id="PF00479">
    <property type="entry name" value="G6PD_N"/>
    <property type="match status" value="1"/>
</dbReference>
<dbReference type="AlphaFoldDB" id="A0A1I5CI74"/>
<dbReference type="PRINTS" id="PR00079">
    <property type="entry name" value="G6PDHDRGNASE"/>
</dbReference>
<feature type="binding site" evidence="6">
    <location>
        <position position="154"/>
    </location>
    <ligand>
        <name>NADP(+)</name>
        <dbReference type="ChEBI" id="CHEBI:58349"/>
    </ligand>
</feature>
<keyword evidence="10" id="KW-1185">Reference proteome</keyword>
<feature type="binding site" evidence="6">
    <location>
        <position position="347"/>
    </location>
    <ligand>
        <name>substrate</name>
    </ligand>
</feature>
<evidence type="ECO:0000313" key="10">
    <source>
        <dbReference type="Proteomes" id="UP000183642"/>
    </source>
</evidence>
<keyword evidence="5 6" id="KW-0119">Carbohydrate metabolism</keyword>
<dbReference type="Pfam" id="PF02781">
    <property type="entry name" value="G6PD_C"/>
    <property type="match status" value="1"/>
</dbReference>
<dbReference type="RefSeq" id="WP_075011763.1">
    <property type="nucleotide sequence ID" value="NZ_FOWE01000001.1"/>
</dbReference>
<evidence type="ECO:0000256" key="2">
    <source>
        <dbReference type="ARBA" id="ARBA00022526"/>
    </source>
</evidence>
<dbReference type="HAMAP" id="MF_00966">
    <property type="entry name" value="G6PD"/>
    <property type="match status" value="1"/>
</dbReference>
<dbReference type="GO" id="GO:0004345">
    <property type="term" value="F:glucose-6-phosphate dehydrogenase activity"/>
    <property type="evidence" value="ECO:0007669"/>
    <property type="project" value="UniProtKB-UniRule"/>
</dbReference>
<dbReference type="NCBIfam" id="TIGR00871">
    <property type="entry name" value="zwf"/>
    <property type="match status" value="1"/>
</dbReference>
<dbReference type="Proteomes" id="UP000183642">
    <property type="component" value="Unassembled WGS sequence"/>
</dbReference>
<accession>A0A1I5CI74</accession>